<organism evidence="2 3">
    <name type="scientific">Helianthus annuus</name>
    <name type="common">Common sunflower</name>
    <dbReference type="NCBI Taxonomy" id="4232"/>
    <lineage>
        <taxon>Eukaryota</taxon>
        <taxon>Viridiplantae</taxon>
        <taxon>Streptophyta</taxon>
        <taxon>Embryophyta</taxon>
        <taxon>Tracheophyta</taxon>
        <taxon>Spermatophyta</taxon>
        <taxon>Magnoliopsida</taxon>
        <taxon>eudicotyledons</taxon>
        <taxon>Gunneridae</taxon>
        <taxon>Pentapetalae</taxon>
        <taxon>asterids</taxon>
        <taxon>campanulids</taxon>
        <taxon>Asterales</taxon>
        <taxon>Asteraceae</taxon>
        <taxon>Asteroideae</taxon>
        <taxon>Heliantheae alliance</taxon>
        <taxon>Heliantheae</taxon>
        <taxon>Helianthus</taxon>
    </lineage>
</organism>
<evidence type="ECO:0000313" key="3">
    <source>
        <dbReference type="Proteomes" id="UP000215914"/>
    </source>
</evidence>
<name>A0A251TQX1_HELAN</name>
<gene>
    <name evidence="2" type="ORF">HannXRQ_Chr09g0239051</name>
    <name evidence="1" type="ORF">HanXRQr2_Chr09g0363311</name>
</gene>
<evidence type="ECO:0000313" key="2">
    <source>
        <dbReference type="EMBL" id="OTG13525.1"/>
    </source>
</evidence>
<evidence type="ECO:0000313" key="1">
    <source>
        <dbReference type="EMBL" id="KAF5788805.1"/>
    </source>
</evidence>
<sequence>MRDEDEVITLWSYFRQGLAGGDIFFRPLRVERRCLFRARSTLGEHEKQVQFR</sequence>
<dbReference type="EMBL" id="MNCJ02000324">
    <property type="protein sequence ID" value="KAF5788805.1"/>
    <property type="molecule type" value="Genomic_DNA"/>
</dbReference>
<protein>
    <submittedName>
        <fullName evidence="2">Uncharacterized protein</fullName>
    </submittedName>
</protein>
<reference evidence="2" key="2">
    <citation type="submission" date="2017-02" db="EMBL/GenBank/DDBJ databases">
        <title>Sunflower complete genome.</title>
        <authorList>
            <person name="Langlade N."/>
            <person name="Munos S."/>
        </authorList>
    </citation>
    <scope>NUCLEOTIDE SEQUENCE [LARGE SCALE GENOMIC DNA]</scope>
    <source>
        <tissue evidence="2">Leaves</tissue>
    </source>
</reference>
<keyword evidence="3" id="KW-1185">Reference proteome</keyword>
<accession>A0A251TQX1</accession>
<dbReference type="Gramene" id="mRNA:HanXRQr2_Chr09g0363311">
    <property type="protein sequence ID" value="mRNA:HanXRQr2_Chr09g0363311"/>
    <property type="gene ID" value="HanXRQr2_Chr09g0363311"/>
</dbReference>
<dbReference type="InParanoid" id="A0A251TQX1"/>
<reference evidence="1 3" key="1">
    <citation type="journal article" date="2017" name="Nature">
        <title>The sunflower genome provides insights into oil metabolism, flowering and Asterid evolution.</title>
        <authorList>
            <person name="Badouin H."/>
            <person name="Gouzy J."/>
            <person name="Grassa C.J."/>
            <person name="Murat F."/>
            <person name="Staton S.E."/>
            <person name="Cottret L."/>
            <person name="Lelandais-Briere C."/>
            <person name="Owens G.L."/>
            <person name="Carrere S."/>
            <person name="Mayjonade B."/>
            <person name="Legrand L."/>
            <person name="Gill N."/>
            <person name="Kane N.C."/>
            <person name="Bowers J.E."/>
            <person name="Hubner S."/>
            <person name="Bellec A."/>
            <person name="Berard A."/>
            <person name="Berges H."/>
            <person name="Blanchet N."/>
            <person name="Boniface M.C."/>
            <person name="Brunel D."/>
            <person name="Catrice O."/>
            <person name="Chaidir N."/>
            <person name="Claudel C."/>
            <person name="Donnadieu C."/>
            <person name="Faraut T."/>
            <person name="Fievet G."/>
            <person name="Helmstetter N."/>
            <person name="King M."/>
            <person name="Knapp S.J."/>
            <person name="Lai Z."/>
            <person name="Le Paslier M.C."/>
            <person name="Lippi Y."/>
            <person name="Lorenzon L."/>
            <person name="Mandel J.R."/>
            <person name="Marage G."/>
            <person name="Marchand G."/>
            <person name="Marquand E."/>
            <person name="Bret-Mestries E."/>
            <person name="Morien E."/>
            <person name="Nambeesan S."/>
            <person name="Nguyen T."/>
            <person name="Pegot-Espagnet P."/>
            <person name="Pouilly N."/>
            <person name="Raftis F."/>
            <person name="Sallet E."/>
            <person name="Schiex T."/>
            <person name="Thomas J."/>
            <person name="Vandecasteele C."/>
            <person name="Vares D."/>
            <person name="Vear F."/>
            <person name="Vautrin S."/>
            <person name="Crespi M."/>
            <person name="Mangin B."/>
            <person name="Burke J.M."/>
            <person name="Salse J."/>
            <person name="Munos S."/>
            <person name="Vincourt P."/>
            <person name="Rieseberg L.H."/>
            <person name="Langlade N.B."/>
        </authorList>
    </citation>
    <scope>NUCLEOTIDE SEQUENCE [LARGE SCALE GENOMIC DNA]</scope>
    <source>
        <strain evidence="3">cv. SF193</strain>
        <tissue evidence="1">Leaves</tissue>
    </source>
</reference>
<reference evidence="1" key="3">
    <citation type="submission" date="2020-06" db="EMBL/GenBank/DDBJ databases">
        <title>Helianthus annuus Genome sequencing and assembly Release 2.</title>
        <authorList>
            <person name="Gouzy J."/>
            <person name="Langlade N."/>
            <person name="Munos S."/>
        </authorList>
    </citation>
    <scope>NUCLEOTIDE SEQUENCE</scope>
    <source>
        <tissue evidence="1">Leaves</tissue>
    </source>
</reference>
<dbReference type="Proteomes" id="UP000215914">
    <property type="component" value="Chromosome 9"/>
</dbReference>
<proteinExistence type="predicted"/>
<dbReference type="EMBL" id="CM007898">
    <property type="protein sequence ID" value="OTG13525.1"/>
    <property type="molecule type" value="Genomic_DNA"/>
</dbReference>
<dbReference type="AlphaFoldDB" id="A0A251TQX1"/>